<proteinExistence type="predicted"/>
<dbReference type="EMBL" id="AOCK01000001">
    <property type="protein sequence ID" value="EMR00216.1"/>
    <property type="molecule type" value="Genomic_DNA"/>
</dbReference>
<feature type="region of interest" description="Disordered" evidence="1">
    <location>
        <begin position="32"/>
        <end position="51"/>
    </location>
</feature>
<gene>
    <name evidence="2" type="ORF">ADIAG_00223</name>
</gene>
<name>M7MZ41_9MICC</name>
<evidence type="ECO:0000256" key="1">
    <source>
        <dbReference type="SAM" id="MobiDB-lite"/>
    </source>
</evidence>
<protein>
    <submittedName>
        <fullName evidence="2">Uncharacterized protein</fullName>
    </submittedName>
</protein>
<organism evidence="2 3">
    <name type="scientific">Paeniglutamicibacter gangotriensis Lz1y</name>
    <dbReference type="NCBI Taxonomy" id="1276920"/>
    <lineage>
        <taxon>Bacteria</taxon>
        <taxon>Bacillati</taxon>
        <taxon>Actinomycetota</taxon>
        <taxon>Actinomycetes</taxon>
        <taxon>Micrococcales</taxon>
        <taxon>Micrococcaceae</taxon>
        <taxon>Paeniglutamicibacter</taxon>
    </lineage>
</organism>
<keyword evidence="3" id="KW-1185">Reference proteome</keyword>
<sequence>MGGTAAHRQRPLACLPERENQYVADHTLLGAKSQTAGQDETPVTTTGQTVC</sequence>
<reference evidence="2 3" key="1">
    <citation type="journal article" date="2013" name="Genome Announc.">
        <title>Draft Genome Sequence of Arthrobacter gangotriensis Strain Lz1yT, Isolated from a Penguin Rookery Soil Sample Collected in Antarctica, near the Indian Station Dakshin Gangotri.</title>
        <authorList>
            <person name="Shivaji S."/>
            <person name="Ara S."/>
            <person name="Bandi S."/>
            <person name="Singh A."/>
            <person name="Kumar Pinnaka A."/>
        </authorList>
    </citation>
    <scope>NUCLEOTIDE SEQUENCE [LARGE SCALE GENOMIC DNA]</scope>
    <source>
        <strain evidence="2 3">Lz1y</strain>
    </source>
</reference>
<dbReference type="Proteomes" id="UP000012015">
    <property type="component" value="Unassembled WGS sequence"/>
</dbReference>
<dbReference type="AlphaFoldDB" id="M7MZ41"/>
<evidence type="ECO:0000313" key="2">
    <source>
        <dbReference type="EMBL" id="EMR00216.1"/>
    </source>
</evidence>
<evidence type="ECO:0000313" key="3">
    <source>
        <dbReference type="Proteomes" id="UP000012015"/>
    </source>
</evidence>
<dbReference type="STRING" id="1276920.ADIAG_00223"/>
<accession>M7MZ41</accession>
<comment type="caution">
    <text evidence="2">The sequence shown here is derived from an EMBL/GenBank/DDBJ whole genome shotgun (WGS) entry which is preliminary data.</text>
</comment>